<keyword evidence="2" id="KW-1185">Reference proteome</keyword>
<dbReference type="AlphaFoldDB" id="C1F764"/>
<sequence>MMVKDYPTTLEAQLPAQSSNGVARMTEDVSLTRTAAAGSLVAGACLLMTGRRKGALLAAVAAGVLMAIDNPEAAAELWDRVPGYLRRAEDFVGRLEDTVAEVQVQGEKLKQTFAKR</sequence>
<accession>C1F764</accession>
<reference evidence="1 2" key="1">
    <citation type="journal article" date="2009" name="Appl. Environ. Microbiol.">
        <title>Three genomes from the phylum Acidobacteria provide insight into the lifestyles of these microorganisms in soils.</title>
        <authorList>
            <person name="Ward N.L."/>
            <person name="Challacombe J.F."/>
            <person name="Janssen P.H."/>
            <person name="Henrissat B."/>
            <person name="Coutinho P.M."/>
            <person name="Wu M."/>
            <person name="Xie G."/>
            <person name="Haft D.H."/>
            <person name="Sait M."/>
            <person name="Badger J."/>
            <person name="Barabote R.D."/>
            <person name="Bradley B."/>
            <person name="Brettin T.S."/>
            <person name="Brinkac L.M."/>
            <person name="Bruce D."/>
            <person name="Creasy T."/>
            <person name="Daugherty S.C."/>
            <person name="Davidsen T.M."/>
            <person name="DeBoy R.T."/>
            <person name="Detter J.C."/>
            <person name="Dodson R.J."/>
            <person name="Durkin A.S."/>
            <person name="Ganapathy A."/>
            <person name="Gwinn-Giglio M."/>
            <person name="Han C.S."/>
            <person name="Khouri H."/>
            <person name="Kiss H."/>
            <person name="Kothari S.P."/>
            <person name="Madupu R."/>
            <person name="Nelson K.E."/>
            <person name="Nelson W.C."/>
            <person name="Paulsen I."/>
            <person name="Penn K."/>
            <person name="Ren Q."/>
            <person name="Rosovitz M.J."/>
            <person name="Selengut J.D."/>
            <person name="Shrivastava S."/>
            <person name="Sullivan S.A."/>
            <person name="Tapia R."/>
            <person name="Thompson L.S."/>
            <person name="Watkins K.L."/>
            <person name="Yang Q."/>
            <person name="Yu C."/>
            <person name="Zafar N."/>
            <person name="Zhou L."/>
            <person name="Kuske C.R."/>
        </authorList>
    </citation>
    <scope>NUCLEOTIDE SEQUENCE [LARGE SCALE GENOMIC DNA]</scope>
    <source>
        <strain evidence="2">ATCC 51196 / DSM 11244 / BCRC 80197 / JCM 7670 / NBRC 15755 / NCIMB 13165 / 161</strain>
    </source>
</reference>
<protein>
    <submittedName>
        <fullName evidence="1">Uncharacterized protein</fullName>
    </submittedName>
</protein>
<dbReference type="InParanoid" id="C1F764"/>
<dbReference type="Proteomes" id="UP000002207">
    <property type="component" value="Chromosome"/>
</dbReference>
<dbReference type="EMBL" id="CP001472">
    <property type="protein sequence ID" value="ACO33870.1"/>
    <property type="molecule type" value="Genomic_DNA"/>
</dbReference>
<evidence type="ECO:0000313" key="1">
    <source>
        <dbReference type="EMBL" id="ACO33870.1"/>
    </source>
</evidence>
<organism evidence="1 2">
    <name type="scientific">Acidobacterium capsulatum (strain ATCC 51196 / DSM 11244 / BCRC 80197 / JCM 7670 / NBRC 15755 / NCIMB 13165 / 161)</name>
    <dbReference type="NCBI Taxonomy" id="240015"/>
    <lineage>
        <taxon>Bacteria</taxon>
        <taxon>Pseudomonadati</taxon>
        <taxon>Acidobacteriota</taxon>
        <taxon>Terriglobia</taxon>
        <taxon>Terriglobales</taxon>
        <taxon>Acidobacteriaceae</taxon>
        <taxon>Acidobacterium</taxon>
    </lineage>
</organism>
<name>C1F764_ACIC5</name>
<gene>
    <name evidence="1" type="ordered locus">ACP_1618</name>
</gene>
<evidence type="ECO:0000313" key="2">
    <source>
        <dbReference type="Proteomes" id="UP000002207"/>
    </source>
</evidence>
<dbReference type="STRING" id="240015.ACP_1618"/>
<proteinExistence type="predicted"/>
<dbReference type="HOGENOM" id="CLU_2091483_0_0_0"/>
<dbReference type="KEGG" id="aca:ACP_1618"/>
<dbReference type="eggNOG" id="ENOG502ZK2W">
    <property type="taxonomic scope" value="Bacteria"/>
</dbReference>